<name>A0AC58KV10_CASCN</name>
<protein>
    <submittedName>
        <fullName evidence="2">Coiled-coil domain-containing protein 180-like</fullName>
    </submittedName>
</protein>
<sequence>MDDIQVARMEPPKQKTSILIRRKLARLSLEEECEKPLIERGSRKWPGIKPTEITIQTKILTRKTPSITTLKTTLGHLAAVEARDAVYLKYLASFAEEMKKIHKDDAALVKEAQHWKDSWKRSLDTIKGLYLCQPSAK</sequence>
<keyword evidence="1" id="KW-1185">Reference proteome</keyword>
<dbReference type="RefSeq" id="XP_073908747.1">
    <property type="nucleotide sequence ID" value="XM_074052646.1"/>
</dbReference>
<reference evidence="2" key="1">
    <citation type="submission" date="2025-08" db="UniProtKB">
        <authorList>
            <consortium name="RefSeq"/>
        </authorList>
    </citation>
    <scope>IDENTIFICATION</scope>
</reference>
<gene>
    <name evidence="2" type="primary">LOC141415672</name>
</gene>
<accession>A0AC58KV10</accession>
<dbReference type="Proteomes" id="UP001732720">
    <property type="component" value="Chromosome 13"/>
</dbReference>
<organism evidence="1 2">
    <name type="scientific">Castor canadensis</name>
    <name type="common">American beaver</name>
    <dbReference type="NCBI Taxonomy" id="51338"/>
    <lineage>
        <taxon>Eukaryota</taxon>
        <taxon>Metazoa</taxon>
        <taxon>Chordata</taxon>
        <taxon>Craniata</taxon>
        <taxon>Vertebrata</taxon>
        <taxon>Euteleostomi</taxon>
        <taxon>Mammalia</taxon>
        <taxon>Eutheria</taxon>
        <taxon>Euarchontoglires</taxon>
        <taxon>Glires</taxon>
        <taxon>Rodentia</taxon>
        <taxon>Castorimorpha</taxon>
        <taxon>Castoridae</taxon>
        <taxon>Castor</taxon>
    </lineage>
</organism>
<evidence type="ECO:0000313" key="1">
    <source>
        <dbReference type="Proteomes" id="UP001732720"/>
    </source>
</evidence>
<proteinExistence type="predicted"/>
<evidence type="ECO:0000313" key="2">
    <source>
        <dbReference type="RefSeq" id="XP_073908747.1"/>
    </source>
</evidence>